<evidence type="ECO:0000313" key="2">
    <source>
        <dbReference type="Proteomes" id="UP000324222"/>
    </source>
</evidence>
<protein>
    <submittedName>
        <fullName evidence="1">Uncharacterized protein</fullName>
    </submittedName>
</protein>
<name>A0A5B7FUG5_PORTR</name>
<reference evidence="1 2" key="1">
    <citation type="submission" date="2019-05" db="EMBL/GenBank/DDBJ databases">
        <title>Another draft genome of Portunus trituberculatus and its Hox gene families provides insights of decapod evolution.</title>
        <authorList>
            <person name="Jeong J.-H."/>
            <person name="Song I."/>
            <person name="Kim S."/>
            <person name="Choi T."/>
            <person name="Kim D."/>
            <person name="Ryu S."/>
            <person name="Kim W."/>
        </authorList>
    </citation>
    <scope>NUCLEOTIDE SEQUENCE [LARGE SCALE GENOMIC DNA]</scope>
    <source>
        <tissue evidence="1">Muscle</tissue>
    </source>
</reference>
<dbReference type="AlphaFoldDB" id="A0A5B7FUG5"/>
<organism evidence="1 2">
    <name type="scientific">Portunus trituberculatus</name>
    <name type="common">Swimming crab</name>
    <name type="synonym">Neptunus trituberculatus</name>
    <dbReference type="NCBI Taxonomy" id="210409"/>
    <lineage>
        <taxon>Eukaryota</taxon>
        <taxon>Metazoa</taxon>
        <taxon>Ecdysozoa</taxon>
        <taxon>Arthropoda</taxon>
        <taxon>Crustacea</taxon>
        <taxon>Multicrustacea</taxon>
        <taxon>Malacostraca</taxon>
        <taxon>Eumalacostraca</taxon>
        <taxon>Eucarida</taxon>
        <taxon>Decapoda</taxon>
        <taxon>Pleocyemata</taxon>
        <taxon>Brachyura</taxon>
        <taxon>Eubrachyura</taxon>
        <taxon>Portunoidea</taxon>
        <taxon>Portunidae</taxon>
        <taxon>Portuninae</taxon>
        <taxon>Portunus</taxon>
    </lineage>
</organism>
<sequence length="212" mass="24010">MCVEAAHNIAGMARWSVVGSRCSDEPSLTAGSLPDEAEGRLKDDWLRALSFSGGVRHVGWRVGFYLKSSDRPAAFRGLRCPAATQCVTRRLSPRQRHTYPCQDLRAPLKYDSREFAARTLVDEQLNVQVLVRRKSRPSRSVPSHPCCRPTLRRASHHRDSHALTPLDETRQDELRFKRVQFLCGSARYAPRFSTRVSFGWPDCSRLCGESVL</sequence>
<comment type="caution">
    <text evidence="1">The sequence shown here is derived from an EMBL/GenBank/DDBJ whole genome shotgun (WGS) entry which is preliminary data.</text>
</comment>
<proteinExistence type="predicted"/>
<dbReference type="Proteomes" id="UP000324222">
    <property type="component" value="Unassembled WGS sequence"/>
</dbReference>
<evidence type="ECO:0000313" key="1">
    <source>
        <dbReference type="EMBL" id="MPC48985.1"/>
    </source>
</evidence>
<dbReference type="EMBL" id="VSRR010008592">
    <property type="protein sequence ID" value="MPC48985.1"/>
    <property type="molecule type" value="Genomic_DNA"/>
</dbReference>
<accession>A0A5B7FUG5</accession>
<keyword evidence="2" id="KW-1185">Reference proteome</keyword>
<gene>
    <name evidence="1" type="ORF">E2C01_042772</name>
</gene>